<protein>
    <submittedName>
        <fullName evidence="10">Apolipoprotein N-acyltransferase</fullName>
    </submittedName>
</protein>
<evidence type="ECO:0000256" key="6">
    <source>
        <dbReference type="ARBA" id="ARBA00023136"/>
    </source>
</evidence>
<evidence type="ECO:0000256" key="2">
    <source>
        <dbReference type="ARBA" id="ARBA00022475"/>
    </source>
</evidence>
<evidence type="ECO:0000313" key="11">
    <source>
        <dbReference type="Proteomes" id="UP000229307"/>
    </source>
</evidence>
<evidence type="ECO:0000256" key="1">
    <source>
        <dbReference type="ARBA" id="ARBA00004651"/>
    </source>
</evidence>
<dbReference type="SUPFAM" id="SSF56317">
    <property type="entry name" value="Carbon-nitrogen hydrolase"/>
    <property type="match status" value="1"/>
</dbReference>
<evidence type="ECO:0000256" key="4">
    <source>
        <dbReference type="ARBA" id="ARBA00022692"/>
    </source>
</evidence>
<dbReference type="InterPro" id="IPR045378">
    <property type="entry name" value="LNT_N"/>
</dbReference>
<dbReference type="InterPro" id="IPR004563">
    <property type="entry name" value="Apolipo_AcylTrfase"/>
</dbReference>
<dbReference type="Gene3D" id="3.60.110.10">
    <property type="entry name" value="Carbon-nitrogen hydrolase"/>
    <property type="match status" value="1"/>
</dbReference>
<dbReference type="InterPro" id="IPR036526">
    <property type="entry name" value="C-N_Hydrolase_sf"/>
</dbReference>
<dbReference type="PANTHER" id="PTHR38686:SF1">
    <property type="entry name" value="APOLIPOPROTEIN N-ACYLTRANSFERASE"/>
    <property type="match status" value="1"/>
</dbReference>
<keyword evidence="10" id="KW-0449">Lipoprotein</keyword>
<dbReference type="CDD" id="cd07571">
    <property type="entry name" value="ALP_N-acyl_transferase"/>
    <property type="match status" value="1"/>
</dbReference>
<keyword evidence="3 10" id="KW-0808">Transferase</keyword>
<feature type="non-terminal residue" evidence="10">
    <location>
        <position position="1"/>
    </location>
</feature>
<dbReference type="HAMAP" id="MF_01148">
    <property type="entry name" value="Lnt"/>
    <property type="match status" value="1"/>
</dbReference>
<feature type="transmembrane region" description="Helical" evidence="8">
    <location>
        <begin position="94"/>
        <end position="114"/>
    </location>
</feature>
<feature type="domain" description="CN hydrolase" evidence="9">
    <location>
        <begin position="172"/>
        <end position="411"/>
    </location>
</feature>
<dbReference type="EMBL" id="PFMR01000275">
    <property type="protein sequence ID" value="PIZ15229.1"/>
    <property type="molecule type" value="Genomic_DNA"/>
</dbReference>
<dbReference type="GO" id="GO:0042158">
    <property type="term" value="P:lipoprotein biosynthetic process"/>
    <property type="evidence" value="ECO:0007669"/>
    <property type="project" value="InterPro"/>
</dbReference>
<evidence type="ECO:0000256" key="3">
    <source>
        <dbReference type="ARBA" id="ARBA00022679"/>
    </source>
</evidence>
<comment type="caution">
    <text evidence="10">The sequence shown here is derived from an EMBL/GenBank/DDBJ whole genome shotgun (WGS) entry which is preliminary data.</text>
</comment>
<keyword evidence="2" id="KW-1003">Cell membrane</keyword>
<evidence type="ECO:0000313" key="10">
    <source>
        <dbReference type="EMBL" id="PIZ15229.1"/>
    </source>
</evidence>
<dbReference type="Proteomes" id="UP000229307">
    <property type="component" value="Unassembled WGS sequence"/>
</dbReference>
<dbReference type="NCBIfam" id="TIGR00546">
    <property type="entry name" value="lnt"/>
    <property type="match status" value="1"/>
</dbReference>
<dbReference type="PANTHER" id="PTHR38686">
    <property type="entry name" value="APOLIPOPROTEIN N-ACYLTRANSFERASE"/>
    <property type="match status" value="1"/>
</dbReference>
<evidence type="ECO:0000259" key="9">
    <source>
        <dbReference type="PROSITE" id="PS50263"/>
    </source>
</evidence>
<reference evidence="11" key="1">
    <citation type="submission" date="2017-09" db="EMBL/GenBank/DDBJ databases">
        <title>Depth-based differentiation of microbial function through sediment-hosted aquifers and enrichment of novel symbionts in the deep terrestrial subsurface.</title>
        <authorList>
            <person name="Probst A.J."/>
            <person name="Ladd B."/>
            <person name="Jarett J.K."/>
            <person name="Geller-Mcgrath D.E."/>
            <person name="Sieber C.M.K."/>
            <person name="Emerson J.B."/>
            <person name="Anantharaman K."/>
            <person name="Thomas B.C."/>
            <person name="Malmstrom R."/>
            <person name="Stieglmeier M."/>
            <person name="Klingl A."/>
            <person name="Woyke T."/>
            <person name="Ryan C.M."/>
            <person name="Banfield J.F."/>
        </authorList>
    </citation>
    <scope>NUCLEOTIDE SEQUENCE [LARGE SCALE GENOMIC DNA]</scope>
</reference>
<name>A0A2M7S6Y6_9BACT</name>
<evidence type="ECO:0000256" key="7">
    <source>
        <dbReference type="ARBA" id="ARBA00023315"/>
    </source>
</evidence>
<evidence type="ECO:0000256" key="5">
    <source>
        <dbReference type="ARBA" id="ARBA00022989"/>
    </source>
</evidence>
<evidence type="ECO:0000256" key="8">
    <source>
        <dbReference type="SAM" id="Phobius"/>
    </source>
</evidence>
<keyword evidence="6 8" id="KW-0472">Membrane</keyword>
<dbReference type="GO" id="GO:0005886">
    <property type="term" value="C:plasma membrane"/>
    <property type="evidence" value="ECO:0007669"/>
    <property type="project" value="UniProtKB-SubCell"/>
</dbReference>
<gene>
    <name evidence="10" type="primary">lnt</name>
    <name evidence="10" type="ORF">COY52_10200</name>
</gene>
<organism evidence="10 11">
    <name type="scientific">Candidatus Desantisbacteria bacterium CG_4_10_14_0_8_um_filter_48_22</name>
    <dbReference type="NCBI Taxonomy" id="1974543"/>
    <lineage>
        <taxon>Bacteria</taxon>
        <taxon>Candidatus Desantisiibacteriota</taxon>
    </lineage>
</organism>
<accession>A0A2M7S6Y6</accession>
<dbReference type="Pfam" id="PF20154">
    <property type="entry name" value="LNT_N"/>
    <property type="match status" value="1"/>
</dbReference>
<keyword evidence="7 10" id="KW-0012">Acyltransferase</keyword>
<dbReference type="AlphaFoldDB" id="A0A2M7S6Y6"/>
<dbReference type="InterPro" id="IPR003010">
    <property type="entry name" value="C-N_Hydrolase"/>
</dbReference>
<dbReference type="GO" id="GO:0016410">
    <property type="term" value="F:N-acyltransferase activity"/>
    <property type="evidence" value="ECO:0007669"/>
    <property type="project" value="InterPro"/>
</dbReference>
<proteinExistence type="inferred from homology"/>
<sequence length="447" mass="49979">CLLFQYCIKPVIPLLFHESKKGDSLYAASSEQSATQIGGHKTDAVSPLKYVLFASVLWVSLEYIRTLGPLGFPWGLFAYAQWKNVTLIQMVDITGVYGVSFIIMLFNAALAYIIMQYRKPSLSNTLGTPQMSVLSIILVSAIIFVFYYGMNAIGKYSLTVENKRGGIDVAIIQGNIDQNEKWDEHYLGKTLGVFYGLTRELRTSPDLVIWPETAITLSLNENPVVRDNILGFVKSTGSSLITGVLESENNKYYNRAVFISRQGEIAGKYDKIHLVPFVEAVPKFFYVIMPFLKQAVPGEDFTPGETFAVFSGPKGNFSCCVCFESIFPGHIRRFAKDGASFLVNITNDAWFGKTSAPYHHFAINVFRAVENRMEIARAANSGISGFIDKTGTPAYYTKLYTRGIIRSYLTPRTNITFYTRFGDVFAFACLIASLLFIIKLPVTRKVK</sequence>
<dbReference type="Pfam" id="PF00795">
    <property type="entry name" value="CN_hydrolase"/>
    <property type="match status" value="1"/>
</dbReference>
<feature type="transmembrane region" description="Helical" evidence="8">
    <location>
        <begin position="126"/>
        <end position="150"/>
    </location>
</feature>
<keyword evidence="5 8" id="KW-1133">Transmembrane helix</keyword>
<dbReference type="PROSITE" id="PS50263">
    <property type="entry name" value="CN_HYDROLASE"/>
    <property type="match status" value="1"/>
</dbReference>
<comment type="subcellular location">
    <subcellularLocation>
        <location evidence="1">Cell membrane</location>
        <topology evidence="1">Multi-pass membrane protein</topology>
    </subcellularLocation>
</comment>
<feature type="transmembrane region" description="Helical" evidence="8">
    <location>
        <begin position="417"/>
        <end position="438"/>
    </location>
</feature>
<keyword evidence="4 8" id="KW-0812">Transmembrane</keyword>